<dbReference type="AlphaFoldDB" id="A0AAV9TWX5"/>
<evidence type="ECO:0000313" key="3">
    <source>
        <dbReference type="EMBL" id="KAK6330338.1"/>
    </source>
</evidence>
<name>A0AAV9TWX5_9PEZI</name>
<reference evidence="3 4" key="1">
    <citation type="submission" date="2019-10" db="EMBL/GenBank/DDBJ databases">
        <authorList>
            <person name="Palmer J.M."/>
        </authorList>
    </citation>
    <scope>NUCLEOTIDE SEQUENCE [LARGE SCALE GENOMIC DNA]</scope>
    <source>
        <strain evidence="3 4">TWF696</strain>
    </source>
</reference>
<evidence type="ECO:0000259" key="2">
    <source>
        <dbReference type="Pfam" id="PF22974"/>
    </source>
</evidence>
<evidence type="ECO:0000256" key="1">
    <source>
        <dbReference type="SAM" id="MobiDB-lite"/>
    </source>
</evidence>
<gene>
    <name evidence="3" type="ORF">TWF696_003434</name>
</gene>
<comment type="caution">
    <text evidence="3">The sequence shown here is derived from an EMBL/GenBank/DDBJ whole genome shotgun (WGS) entry which is preliminary data.</text>
</comment>
<keyword evidence="4" id="KW-1185">Reference proteome</keyword>
<protein>
    <recommendedName>
        <fullName evidence="2">DUF7029 domain-containing protein</fullName>
    </recommendedName>
</protein>
<accession>A0AAV9TWX5</accession>
<proteinExistence type="predicted"/>
<dbReference type="Proteomes" id="UP001375240">
    <property type="component" value="Unassembled WGS sequence"/>
</dbReference>
<dbReference type="InterPro" id="IPR054293">
    <property type="entry name" value="DUF7029"/>
</dbReference>
<dbReference type="EMBL" id="JAVHNQ010000018">
    <property type="protein sequence ID" value="KAK6330338.1"/>
    <property type="molecule type" value="Genomic_DNA"/>
</dbReference>
<feature type="region of interest" description="Disordered" evidence="1">
    <location>
        <begin position="535"/>
        <end position="557"/>
    </location>
</feature>
<sequence length="570" mass="63432">MRREVVLLPVRAKHIYPNLRTRDNDLSLLDPKDKVTLDFGGLVSKSHLQRAIVTIYEPEPKHPLLKVEDFDDLTESISCKDNQMTVKFKTKEAMEYADKKWQQTVDGGNSFYMITHPDHKTCHAETKNMQRTALEVKSFKKDESTSTITLTTTTQAWGKVAKNMDITLENLQSPGKRRKRAVSGGRAIGHKSRPYERQLGGIKREIEVRDDASDDMSMFDSLKQAIVQLFPEAVLVPLSAGSPDPSNRVRIVTGENFKPGAEFFVADCVGCYAEGNLLLNTTAQIRDGARVVTNINMATKVKGKLGIELTVRGFVQYDFNIINAFFKTAVPFSSIPGIAEIDPTFLPGPGFRVYGSFEGKVYFGFDFDIDINQSLKVLGAGDDSQKPEDPVANKMDIKPFADATIIANGTFEPYFRVGIGLGVSVLDEKLSAGIFIGYRLITPMTVGMKATTTDVGVCEGTGKLSAHIDTKVSFQDGWKLGVKVEAGKFIEVLYNFFCLGYYESWNTIKELPIFSKCVNIGDKVEEVKKFIDEKVKEAPKPDEEKPKPNPKGDIRKVPSFMRSMAIRGNL</sequence>
<feature type="compositionally biased region" description="Basic and acidic residues" evidence="1">
    <location>
        <begin position="535"/>
        <end position="556"/>
    </location>
</feature>
<evidence type="ECO:0000313" key="4">
    <source>
        <dbReference type="Proteomes" id="UP001375240"/>
    </source>
</evidence>
<organism evidence="3 4">
    <name type="scientific">Orbilia brochopaga</name>
    <dbReference type="NCBI Taxonomy" id="3140254"/>
    <lineage>
        <taxon>Eukaryota</taxon>
        <taxon>Fungi</taxon>
        <taxon>Dikarya</taxon>
        <taxon>Ascomycota</taxon>
        <taxon>Pezizomycotina</taxon>
        <taxon>Orbiliomycetes</taxon>
        <taxon>Orbiliales</taxon>
        <taxon>Orbiliaceae</taxon>
        <taxon>Orbilia</taxon>
    </lineage>
</organism>
<feature type="domain" description="DUF7029" evidence="2">
    <location>
        <begin position="59"/>
        <end position="165"/>
    </location>
</feature>
<dbReference type="Pfam" id="PF22974">
    <property type="entry name" value="DUF7029"/>
    <property type="match status" value="1"/>
</dbReference>